<feature type="domain" description="HTH Mu-type" evidence="1">
    <location>
        <begin position="6"/>
        <end position="73"/>
    </location>
</feature>
<dbReference type="InterPro" id="IPR003314">
    <property type="entry name" value="Mu-type_HTH"/>
</dbReference>
<dbReference type="InterPro" id="IPR009061">
    <property type="entry name" value="DNA-bd_dom_put_sf"/>
</dbReference>
<dbReference type="SUPFAM" id="SSF46955">
    <property type="entry name" value="Putative DNA-binding domain"/>
    <property type="match status" value="1"/>
</dbReference>
<dbReference type="OrthoDB" id="5676324at2"/>
<dbReference type="GO" id="GO:0003677">
    <property type="term" value="F:DNA binding"/>
    <property type="evidence" value="ECO:0007669"/>
    <property type="project" value="InterPro"/>
</dbReference>
<dbReference type="Proteomes" id="UP000229329">
    <property type="component" value="Unassembled WGS sequence"/>
</dbReference>
<dbReference type="InterPro" id="IPR036388">
    <property type="entry name" value="WH-like_DNA-bd_sf"/>
</dbReference>
<dbReference type="RefSeq" id="WP_100288115.1">
    <property type="nucleotide sequence ID" value="NZ_PHHA01000003.1"/>
</dbReference>
<keyword evidence="3" id="KW-1185">Reference proteome</keyword>
<dbReference type="Gene3D" id="1.10.10.10">
    <property type="entry name" value="Winged helix-like DNA-binding domain superfamily/Winged helix DNA-binding domain"/>
    <property type="match status" value="1"/>
</dbReference>
<sequence>MNSYQNKEWFSAFELIGKGELPNQATNITRKATKENWLKRQIKGKKGVAFEYHYSSLPESVQNALGFITKPTELPTDRVIKTALPLNLAQKERDCVEVSKMRLLTAIETLEEILEITHKTMKPKAKAQMVWMIYELLNEESANEKIVDMIKLVA</sequence>
<reference evidence="2 3" key="1">
    <citation type="submission" date="2017-11" db="EMBL/GenBank/DDBJ databases">
        <title>Reclassification of Bisgaard taxon 7 as Conservatibacter flavescens gen. nov., sp. nov.</title>
        <authorList>
            <person name="Christensen H."/>
        </authorList>
    </citation>
    <scope>NUCLEOTIDE SEQUENCE [LARGE SCALE GENOMIC DNA]</scope>
    <source>
        <strain evidence="2 3">7_4</strain>
    </source>
</reference>
<dbReference type="AlphaFoldDB" id="A0A2M8S4X9"/>
<name>A0A2M8S4X9_9PAST</name>
<comment type="caution">
    <text evidence="2">The sequence shown here is derived from an EMBL/GenBank/DDBJ whole genome shotgun (WGS) entry which is preliminary data.</text>
</comment>
<evidence type="ECO:0000313" key="3">
    <source>
        <dbReference type="Proteomes" id="UP000229329"/>
    </source>
</evidence>
<proteinExistence type="predicted"/>
<evidence type="ECO:0000313" key="2">
    <source>
        <dbReference type="EMBL" id="PJG86183.1"/>
    </source>
</evidence>
<protein>
    <submittedName>
        <fullName evidence="2">Transcriptional regulator</fullName>
    </submittedName>
</protein>
<dbReference type="PROSITE" id="PS51702">
    <property type="entry name" value="HTH_MU"/>
    <property type="match status" value="1"/>
</dbReference>
<accession>A0A2M8S4X9</accession>
<dbReference type="EMBL" id="PHHA01000003">
    <property type="protein sequence ID" value="PJG86183.1"/>
    <property type="molecule type" value="Genomic_DNA"/>
</dbReference>
<dbReference type="Pfam" id="PF02316">
    <property type="entry name" value="HTH_Tnp_Mu_1"/>
    <property type="match status" value="1"/>
</dbReference>
<gene>
    <name evidence="2" type="ORF">CVP05_03160</name>
</gene>
<evidence type="ECO:0000259" key="1">
    <source>
        <dbReference type="PROSITE" id="PS51702"/>
    </source>
</evidence>
<organism evidence="2 3">
    <name type="scientific">Conservatibacter flavescens</name>
    <dbReference type="NCBI Taxonomy" id="28161"/>
    <lineage>
        <taxon>Bacteria</taxon>
        <taxon>Pseudomonadati</taxon>
        <taxon>Pseudomonadota</taxon>
        <taxon>Gammaproteobacteria</taxon>
        <taxon>Pasteurellales</taxon>
        <taxon>Pasteurellaceae</taxon>
        <taxon>Conservatibacter</taxon>
    </lineage>
</organism>